<feature type="transmembrane region" description="Helical" evidence="10">
    <location>
        <begin position="494"/>
        <end position="517"/>
    </location>
</feature>
<name>A0A5E4QHA7_9NEOP</name>
<keyword evidence="3 10" id="KW-1133">Transmembrane helix</keyword>
<evidence type="ECO:0000259" key="11">
    <source>
        <dbReference type="PROSITE" id="PS50259"/>
    </source>
</evidence>
<dbReference type="Gene3D" id="3.40.50.2300">
    <property type="match status" value="1"/>
</dbReference>
<dbReference type="AlphaFoldDB" id="A0A5E4QHA7"/>
<dbReference type="InterPro" id="IPR028082">
    <property type="entry name" value="Peripla_BP_I"/>
</dbReference>
<dbReference type="SUPFAM" id="SSF53822">
    <property type="entry name" value="Periplasmic binding protein-like I"/>
    <property type="match status" value="1"/>
</dbReference>
<evidence type="ECO:0000313" key="13">
    <source>
        <dbReference type="Proteomes" id="UP000324832"/>
    </source>
</evidence>
<accession>A0A5E4QHA7</accession>
<evidence type="ECO:0000256" key="10">
    <source>
        <dbReference type="SAM" id="Phobius"/>
    </source>
</evidence>
<feature type="compositionally biased region" description="Basic and acidic residues" evidence="9">
    <location>
        <begin position="1054"/>
        <end position="1071"/>
    </location>
</feature>
<dbReference type="Pfam" id="PF01094">
    <property type="entry name" value="ANF_receptor"/>
    <property type="match status" value="1"/>
</dbReference>
<protein>
    <recommendedName>
        <fullName evidence="11">G-protein coupled receptors family 3 profile domain-containing protein</fullName>
    </recommendedName>
</protein>
<dbReference type="EMBL" id="FZQP02003079">
    <property type="protein sequence ID" value="VVC97216.1"/>
    <property type="molecule type" value="Genomic_DNA"/>
</dbReference>
<feature type="transmembrane region" description="Helical" evidence="10">
    <location>
        <begin position="529"/>
        <end position="549"/>
    </location>
</feature>
<evidence type="ECO:0000256" key="6">
    <source>
        <dbReference type="ARBA" id="ARBA00023170"/>
    </source>
</evidence>
<evidence type="ECO:0000256" key="4">
    <source>
        <dbReference type="ARBA" id="ARBA00023040"/>
    </source>
</evidence>
<organism evidence="12 13">
    <name type="scientific">Leptidea sinapis</name>
    <dbReference type="NCBI Taxonomy" id="189913"/>
    <lineage>
        <taxon>Eukaryota</taxon>
        <taxon>Metazoa</taxon>
        <taxon>Ecdysozoa</taxon>
        <taxon>Arthropoda</taxon>
        <taxon>Hexapoda</taxon>
        <taxon>Insecta</taxon>
        <taxon>Pterygota</taxon>
        <taxon>Neoptera</taxon>
        <taxon>Endopterygota</taxon>
        <taxon>Lepidoptera</taxon>
        <taxon>Glossata</taxon>
        <taxon>Ditrysia</taxon>
        <taxon>Papilionoidea</taxon>
        <taxon>Pieridae</taxon>
        <taxon>Dismorphiinae</taxon>
        <taxon>Leptidea</taxon>
    </lineage>
</organism>
<reference evidence="12 13" key="1">
    <citation type="submission" date="2017-07" db="EMBL/GenBank/DDBJ databases">
        <authorList>
            <person name="Talla V."/>
            <person name="Backstrom N."/>
        </authorList>
    </citation>
    <scope>NUCLEOTIDE SEQUENCE [LARGE SCALE GENOMIC DNA]</scope>
</reference>
<keyword evidence="5 10" id="KW-0472">Membrane</keyword>
<keyword evidence="13" id="KW-1185">Reference proteome</keyword>
<dbReference type="Proteomes" id="UP000324832">
    <property type="component" value="Unassembled WGS sequence"/>
</dbReference>
<dbReference type="Pfam" id="PF00003">
    <property type="entry name" value="7tm_3"/>
    <property type="match status" value="1"/>
</dbReference>
<feature type="region of interest" description="Disordered" evidence="9">
    <location>
        <begin position="1004"/>
        <end position="1081"/>
    </location>
</feature>
<feature type="domain" description="G-protein coupled receptors family 3 profile" evidence="11">
    <location>
        <begin position="600"/>
        <end position="739"/>
    </location>
</feature>
<evidence type="ECO:0000256" key="3">
    <source>
        <dbReference type="ARBA" id="ARBA00022989"/>
    </source>
</evidence>
<evidence type="ECO:0000256" key="1">
    <source>
        <dbReference type="ARBA" id="ARBA00004141"/>
    </source>
</evidence>
<feature type="transmembrane region" description="Helical" evidence="10">
    <location>
        <begin position="706"/>
        <end position="728"/>
    </location>
</feature>
<evidence type="ECO:0000313" key="12">
    <source>
        <dbReference type="EMBL" id="VVC97216.1"/>
    </source>
</evidence>
<dbReference type="CDD" id="cd15047">
    <property type="entry name" value="7tmC_GABA-B-like"/>
    <property type="match status" value="1"/>
</dbReference>
<feature type="compositionally biased region" description="Polar residues" evidence="9">
    <location>
        <begin position="1034"/>
        <end position="1043"/>
    </location>
</feature>
<dbReference type="PANTHER" id="PTHR10519:SF46">
    <property type="entry name" value="METABOTROPIC GABA-B RECEPTOR SUBTYPE 3, ISOFORM A"/>
    <property type="match status" value="1"/>
</dbReference>
<proteinExistence type="predicted"/>
<feature type="region of interest" description="Disordered" evidence="9">
    <location>
        <begin position="777"/>
        <end position="813"/>
    </location>
</feature>
<evidence type="ECO:0000256" key="8">
    <source>
        <dbReference type="ARBA" id="ARBA00023224"/>
    </source>
</evidence>
<dbReference type="InterPro" id="IPR002455">
    <property type="entry name" value="GPCR3_GABA-B"/>
</dbReference>
<dbReference type="PROSITE" id="PS50259">
    <property type="entry name" value="G_PROTEIN_RECEP_F3_4"/>
    <property type="match status" value="1"/>
</dbReference>
<keyword evidence="2 10" id="KW-0812">Transmembrane</keyword>
<evidence type="ECO:0000256" key="9">
    <source>
        <dbReference type="SAM" id="MobiDB-lite"/>
    </source>
</evidence>
<dbReference type="GO" id="GO:0007214">
    <property type="term" value="P:gamma-aminobutyric acid signaling pathway"/>
    <property type="evidence" value="ECO:0007669"/>
    <property type="project" value="TreeGrafter"/>
</dbReference>
<keyword evidence="6" id="KW-0675">Receptor</keyword>
<evidence type="ECO:0000256" key="7">
    <source>
        <dbReference type="ARBA" id="ARBA00023180"/>
    </source>
</evidence>
<evidence type="ECO:0000256" key="5">
    <source>
        <dbReference type="ARBA" id="ARBA00023136"/>
    </source>
</evidence>
<dbReference type="GO" id="GO:0038039">
    <property type="term" value="C:G protein-coupled receptor heterodimeric complex"/>
    <property type="evidence" value="ECO:0007669"/>
    <property type="project" value="TreeGrafter"/>
</dbReference>
<evidence type="ECO:0000256" key="2">
    <source>
        <dbReference type="ARBA" id="ARBA00022692"/>
    </source>
</evidence>
<comment type="subcellular location">
    <subcellularLocation>
        <location evidence="1">Membrane</location>
        <topology evidence="1">Multi-pass membrane protein</topology>
    </subcellularLocation>
</comment>
<gene>
    <name evidence="12" type="ORF">LSINAPIS_LOCUS8551</name>
</gene>
<feature type="transmembrane region" description="Helical" evidence="10">
    <location>
        <begin position="681"/>
        <end position="700"/>
    </location>
</feature>
<dbReference type="InterPro" id="IPR017978">
    <property type="entry name" value="GPCR_3_C"/>
</dbReference>
<keyword evidence="4" id="KW-0297">G-protein coupled receptor</keyword>
<sequence>MLDKLIHNETSTGARYANNSINIPGSIATTRLRLGYQGFLNRSRRKEDIYKGYLNNSNDTELLSAQTYNVSKIYTSRNDTALKLLNTKSRISEYDTEESMQDATWNRNTESMEKLKIDEETRTKIYYDYTFTVNKTTIRHIDGVDEISASVNKNEGRWNTLPNLSDKNSTANDFVFKNENFNETNDANNLRVEMEYSREPDHEITTNESLKLLRNNILVPQATLIGFPEPSNTKRQISILGLFELSVGDVLRVDGASELAAAKLGVLHVNQRMILPGYELHLFTNDTKFPLFCRTVAPDSSHNSARIAFIRQFGWDTVTAFSQNEEIYSLAVNELVTQLEAANITCAASITFAESDFKEQLQQLKKLDTRIITSEVFQQEMSKLGVTISPYAPHTYDAVWAIALALSKAEQLWTAENNSRMGLHLFDYNRKDMAEEFLNQFSDISGRPKTVALYTNGKQVPCPECTEAHWSGGIPTARRVLVLRVDSVWAPARLAVTALSAAGVILAVAFLAFNLHYSKRRSIKLSSPRLNNMTLIGCVLVYTAVALLGVDNATLPSYIPFSALCTSRVYILSAGFSLAFGSINRSGVCKTKLLQDTPLIALVCALLVIDGLLVTLWAIFDPMERYLKNLTIEICKSHNTTGWLCVLYAYKGLLLLVAVYMAWETRHVKISALNDSKYIGISVYSVVITSASVVVIGTIISERATLAYITISSMILVATTSTLCLLFLPKIIAIRRKDETQELHFRTEIQNRVYKKEVLALDKEISKLEKLLAKPVDSDSNTSSIKVNRRMELNTLDEESQSSGKDKRTPSISGGLPMLLLSVLPPVIPRASWPSTEACRGRNSVTFSSQPKLNRKSQQTIDLYNLCLNKREDNHSIFYRIKCLFGSRASCRKASTMSIADPTGQSIAAALKMQVGMIAGFMPNRKQSIVRSCNTLNVPNLDMKLRRETFARSGPIIHITDEPSCSKYDSENLTKGKQKYVAEPETRVNFVLPLTHKQNSNISERIKGSPRFPHRISPTASSLTTLDRRKTSGDSEFNLSSVFDENRRHSHQNVVKEHDDRIVENKWKSTEDEIPGPSSRM</sequence>
<feature type="transmembrane region" description="Helical" evidence="10">
    <location>
        <begin position="640"/>
        <end position="660"/>
    </location>
</feature>
<dbReference type="GO" id="GO:0004965">
    <property type="term" value="F:G protein-coupled GABA receptor activity"/>
    <property type="evidence" value="ECO:0007669"/>
    <property type="project" value="InterPro"/>
</dbReference>
<dbReference type="PANTHER" id="PTHR10519">
    <property type="entry name" value="GABA-B RECEPTOR"/>
    <property type="match status" value="1"/>
</dbReference>
<dbReference type="InterPro" id="IPR001828">
    <property type="entry name" value="ANF_lig-bd_rcpt"/>
</dbReference>
<keyword evidence="7" id="KW-0325">Glycoprotein</keyword>
<feature type="transmembrane region" description="Helical" evidence="10">
    <location>
        <begin position="599"/>
        <end position="620"/>
    </location>
</feature>
<keyword evidence="8" id="KW-0807">Transducer</keyword>